<evidence type="ECO:0000313" key="2">
    <source>
        <dbReference type="Proteomes" id="UP000015106"/>
    </source>
</evidence>
<keyword evidence="2" id="KW-1185">Reference proteome</keyword>
<reference evidence="1" key="2">
    <citation type="submission" date="2018-03" db="EMBL/GenBank/DDBJ databases">
        <title>The Triticum urartu genome reveals the dynamic nature of wheat genome evolution.</title>
        <authorList>
            <person name="Ling H."/>
            <person name="Ma B."/>
            <person name="Shi X."/>
            <person name="Liu H."/>
            <person name="Dong L."/>
            <person name="Sun H."/>
            <person name="Cao Y."/>
            <person name="Gao Q."/>
            <person name="Zheng S."/>
            <person name="Li Y."/>
            <person name="Yu Y."/>
            <person name="Du H."/>
            <person name="Qi M."/>
            <person name="Li Y."/>
            <person name="Yu H."/>
            <person name="Cui Y."/>
            <person name="Wang N."/>
            <person name="Chen C."/>
            <person name="Wu H."/>
            <person name="Zhao Y."/>
            <person name="Zhang J."/>
            <person name="Li Y."/>
            <person name="Zhou W."/>
            <person name="Zhang B."/>
            <person name="Hu W."/>
            <person name="Eijk M."/>
            <person name="Tang J."/>
            <person name="Witsenboer H."/>
            <person name="Zhao S."/>
            <person name="Li Z."/>
            <person name="Zhang A."/>
            <person name="Wang D."/>
            <person name="Liang C."/>
        </authorList>
    </citation>
    <scope>NUCLEOTIDE SEQUENCE [LARGE SCALE GENOMIC DNA]</scope>
    <source>
        <strain evidence="1">cv. G1812</strain>
    </source>
</reference>
<reference evidence="2" key="1">
    <citation type="journal article" date="2013" name="Nature">
        <title>Draft genome of the wheat A-genome progenitor Triticum urartu.</title>
        <authorList>
            <person name="Ling H.Q."/>
            <person name="Zhao S."/>
            <person name="Liu D."/>
            <person name="Wang J."/>
            <person name="Sun H."/>
            <person name="Zhang C."/>
            <person name="Fan H."/>
            <person name="Li D."/>
            <person name="Dong L."/>
            <person name="Tao Y."/>
            <person name="Gao C."/>
            <person name="Wu H."/>
            <person name="Li Y."/>
            <person name="Cui Y."/>
            <person name="Guo X."/>
            <person name="Zheng S."/>
            <person name="Wang B."/>
            <person name="Yu K."/>
            <person name="Liang Q."/>
            <person name="Yang W."/>
            <person name="Lou X."/>
            <person name="Chen J."/>
            <person name="Feng M."/>
            <person name="Jian J."/>
            <person name="Zhang X."/>
            <person name="Luo G."/>
            <person name="Jiang Y."/>
            <person name="Liu J."/>
            <person name="Wang Z."/>
            <person name="Sha Y."/>
            <person name="Zhang B."/>
            <person name="Wu H."/>
            <person name="Tang D."/>
            <person name="Shen Q."/>
            <person name="Xue P."/>
            <person name="Zou S."/>
            <person name="Wang X."/>
            <person name="Liu X."/>
            <person name="Wang F."/>
            <person name="Yang Y."/>
            <person name="An X."/>
            <person name="Dong Z."/>
            <person name="Zhang K."/>
            <person name="Zhang X."/>
            <person name="Luo M.C."/>
            <person name="Dvorak J."/>
            <person name="Tong Y."/>
            <person name="Wang J."/>
            <person name="Yang H."/>
            <person name="Li Z."/>
            <person name="Wang D."/>
            <person name="Zhang A."/>
            <person name="Wang J."/>
        </authorList>
    </citation>
    <scope>NUCLEOTIDE SEQUENCE</scope>
    <source>
        <strain evidence="2">cv. G1812</strain>
    </source>
</reference>
<reference evidence="1" key="3">
    <citation type="submission" date="2022-06" db="UniProtKB">
        <authorList>
            <consortium name="EnsemblPlants"/>
        </authorList>
    </citation>
    <scope>IDENTIFICATION</scope>
</reference>
<name>A0A8R7UI82_TRIUA</name>
<protein>
    <submittedName>
        <fullName evidence="1">Uncharacterized protein</fullName>
    </submittedName>
</protein>
<evidence type="ECO:0000313" key="1">
    <source>
        <dbReference type="EnsemblPlants" id="TuG1812G0500002064.01.T02.cds352526"/>
    </source>
</evidence>
<dbReference type="Proteomes" id="UP000015106">
    <property type="component" value="Chromosome 5"/>
</dbReference>
<sequence>MQHSDGRRVSVHVLGEWRRWPRKVSLPERNLRFQRHLKSLRWCPAKPTVSGVTAFYFSIIVPAE</sequence>
<proteinExistence type="predicted"/>
<dbReference type="Gramene" id="TuG1812G0500002064.01.T02">
    <property type="protein sequence ID" value="TuG1812G0500002064.01.T02.cds352526"/>
    <property type="gene ID" value="TuG1812G0500002064.01"/>
</dbReference>
<organism evidence="1 2">
    <name type="scientific">Triticum urartu</name>
    <name type="common">Red wild einkorn</name>
    <name type="synonym">Crithodium urartu</name>
    <dbReference type="NCBI Taxonomy" id="4572"/>
    <lineage>
        <taxon>Eukaryota</taxon>
        <taxon>Viridiplantae</taxon>
        <taxon>Streptophyta</taxon>
        <taxon>Embryophyta</taxon>
        <taxon>Tracheophyta</taxon>
        <taxon>Spermatophyta</taxon>
        <taxon>Magnoliopsida</taxon>
        <taxon>Liliopsida</taxon>
        <taxon>Poales</taxon>
        <taxon>Poaceae</taxon>
        <taxon>BOP clade</taxon>
        <taxon>Pooideae</taxon>
        <taxon>Triticodae</taxon>
        <taxon>Triticeae</taxon>
        <taxon>Triticinae</taxon>
        <taxon>Triticum</taxon>
    </lineage>
</organism>
<accession>A0A8R7UI82</accession>
<dbReference type="AlphaFoldDB" id="A0A8R7UI82"/>
<dbReference type="EnsemblPlants" id="TuG1812G0500002064.01.T02">
    <property type="protein sequence ID" value="TuG1812G0500002064.01.T02.cds352526"/>
    <property type="gene ID" value="TuG1812G0500002064.01"/>
</dbReference>